<organism evidence="2 3">
    <name type="scientific">Curtobacterium flaccumfaciens pv. flaccumfaciens</name>
    <dbReference type="NCBI Taxonomy" id="138532"/>
    <lineage>
        <taxon>Bacteria</taxon>
        <taxon>Bacillati</taxon>
        <taxon>Actinomycetota</taxon>
        <taxon>Actinomycetes</taxon>
        <taxon>Micrococcales</taxon>
        <taxon>Microbacteriaceae</taxon>
        <taxon>Curtobacterium</taxon>
    </lineage>
</organism>
<dbReference type="Proteomes" id="UP000709437">
    <property type="component" value="Unassembled WGS sequence"/>
</dbReference>
<dbReference type="AlphaFoldDB" id="A0A9Q2W4C5"/>
<sequence>MTDVDLEFARVRAVLDRPTLRLMSRPTSATVLAVFRTVFDRDVQYVPADRMHLQVEEHVARLQAAGARVPASDQAVPTASKQADTEQSDGEQEARPNGRALCREWVGAQWLVRSNSPDGDEQYSLTSHALEALSLVDALSADRALISESRLAMIVDAVHRWAARAEPDPDVQIRRIDAQIAELQSERARLEHGDDVVAVDDDRMRDGYTNISDLIRQLPSDFKRVEEAVATMHRSIVEDFRQEVRPIGEILDDYLARTDNLMEATPEGRAFEGAFELLRDDALLLRLRDDIATILAHPFAQGLGASERRAFRNTVTILRQGIEDVLAQRRQLTATLRDQIVAHDVVRDRELDAVLRSINRGLATLMDQGGARDRIPLPLLPAAAEVGTLRERFYDPDAESVPPPIEEPDDDVFEDLDVEMLRKHGGPLLTELRAALRFAEADSSVDAFHGLPPEQRRPVELFGLAHLLTGHEDFESAAHVAEHRTVRPDGTAITFQMPTAALDDERTPVGDAHDENAQEAR</sequence>
<name>A0A9Q2W4C5_9MICO</name>
<evidence type="ECO:0000313" key="2">
    <source>
        <dbReference type="EMBL" id="MBT1540558.1"/>
    </source>
</evidence>
<feature type="region of interest" description="Disordered" evidence="1">
    <location>
        <begin position="66"/>
        <end position="98"/>
    </location>
</feature>
<reference evidence="2" key="1">
    <citation type="submission" date="2021-05" db="EMBL/GenBank/DDBJ databases">
        <title>Whole genome sequence of Curtobacterium flaccumfaciens pv. flaccumfaciens strain CFBP 3417.</title>
        <authorList>
            <person name="Osdaghi E."/>
            <person name="Taghouti G."/>
            <person name="Portier P."/>
            <person name="Fazliarab A."/>
            <person name="Taghavi S.M."/>
            <person name="Briand M."/>
            <person name="Le-Saux M."/>
            <person name="Jacques M.-A."/>
        </authorList>
    </citation>
    <scope>NUCLEOTIDE SEQUENCE</scope>
    <source>
        <strain evidence="2">CFBP 3417</strain>
    </source>
</reference>
<dbReference type="GeneID" id="99623508"/>
<dbReference type="InterPro" id="IPR021804">
    <property type="entry name" value="DUF3375"/>
</dbReference>
<proteinExistence type="predicted"/>
<dbReference type="Pfam" id="PF11855">
    <property type="entry name" value="DUF3375"/>
    <property type="match status" value="1"/>
</dbReference>
<accession>A0A9Q2W4C5</accession>
<dbReference type="EMBL" id="JAHEWX010000002">
    <property type="protein sequence ID" value="MBT1540558.1"/>
    <property type="molecule type" value="Genomic_DNA"/>
</dbReference>
<feature type="region of interest" description="Disordered" evidence="1">
    <location>
        <begin position="499"/>
        <end position="521"/>
    </location>
</feature>
<evidence type="ECO:0000256" key="1">
    <source>
        <dbReference type="SAM" id="MobiDB-lite"/>
    </source>
</evidence>
<dbReference type="RefSeq" id="WP_194590895.1">
    <property type="nucleotide sequence ID" value="NZ_JAHEWX010000002.1"/>
</dbReference>
<gene>
    <name evidence="2" type="ORF">KK103_02205</name>
</gene>
<feature type="compositionally biased region" description="Basic and acidic residues" evidence="1">
    <location>
        <begin position="503"/>
        <end position="521"/>
    </location>
</feature>
<comment type="caution">
    <text evidence="2">The sequence shown here is derived from an EMBL/GenBank/DDBJ whole genome shotgun (WGS) entry which is preliminary data.</text>
</comment>
<evidence type="ECO:0000313" key="3">
    <source>
        <dbReference type="Proteomes" id="UP000709437"/>
    </source>
</evidence>
<protein>
    <submittedName>
        <fullName evidence="2">DUF3375 family protein</fullName>
    </submittedName>
</protein>